<dbReference type="Pfam" id="PF14335">
    <property type="entry name" value="DUF4391"/>
    <property type="match status" value="1"/>
</dbReference>
<evidence type="ECO:0000256" key="1">
    <source>
        <dbReference type="SAM" id="Coils"/>
    </source>
</evidence>
<name>A0AAC9B5C6_AERVE</name>
<accession>A0AAC9B5C6</accession>
<dbReference type="AlphaFoldDB" id="A0AAC9B5C6"/>
<dbReference type="Proteomes" id="UP000076809">
    <property type="component" value="Chromosome"/>
</dbReference>
<protein>
    <recommendedName>
        <fullName evidence="4">DUF4391 domain-containing protein</fullName>
    </recommendedName>
</protein>
<proteinExistence type="predicted"/>
<evidence type="ECO:0008006" key="4">
    <source>
        <dbReference type="Google" id="ProtNLM"/>
    </source>
</evidence>
<evidence type="ECO:0000313" key="3">
    <source>
        <dbReference type="Proteomes" id="UP000076809"/>
    </source>
</evidence>
<sequence length="327" mass="36411">MLNEMNNQTPDTLDQAFEAIFSDDVTLSEALYQNMALPDSAYLGTRLTKKMLIDSAARNGNPLTAQEKQLISDVIQSVEWRYTLKPDTINIAPLVTEQVEYPEIAIVHLLLKPQHEVSDKALFASFTKLAKLLHKLIPYPLLLVAEHNGAVALSLADKRINQADKTKLVIEHCYCTPWFALNTANNPNRLTANQQAFLLDFSLKNASSIHYYALYQDLIAMLIALETSQVTGCYQAKNQVIRHLVSRLVGDGQSSAHLGNVMPGGVGAADKSNSEKTALLKQLESTEAELNAIRNKLKKETQMNNKMRLNVEARKLKLTIADIKARL</sequence>
<dbReference type="InterPro" id="IPR025503">
    <property type="entry name" value="DUF4391"/>
</dbReference>
<organism evidence="2 3">
    <name type="scientific">Aeromonas veronii</name>
    <dbReference type="NCBI Taxonomy" id="654"/>
    <lineage>
        <taxon>Bacteria</taxon>
        <taxon>Pseudomonadati</taxon>
        <taxon>Pseudomonadota</taxon>
        <taxon>Gammaproteobacteria</taxon>
        <taxon>Aeromonadales</taxon>
        <taxon>Aeromonadaceae</taxon>
        <taxon>Aeromonas</taxon>
    </lineage>
</organism>
<dbReference type="EMBL" id="CP014774">
    <property type="protein sequence ID" value="ANB51872.1"/>
    <property type="molecule type" value="Genomic_DNA"/>
</dbReference>
<keyword evidence="1" id="KW-0175">Coiled coil</keyword>
<gene>
    <name evidence="2" type="ORF">WM43_03970</name>
</gene>
<dbReference type="RefSeq" id="WP_202815785.1">
    <property type="nucleotide sequence ID" value="NZ_CP014774.1"/>
</dbReference>
<evidence type="ECO:0000313" key="2">
    <source>
        <dbReference type="EMBL" id="ANB51872.1"/>
    </source>
</evidence>
<feature type="coiled-coil region" evidence="1">
    <location>
        <begin position="269"/>
        <end position="326"/>
    </location>
</feature>
<reference evidence="2 3" key="1">
    <citation type="journal article" date="2016" name="J. Clin. Microbiol.">
        <title>Detection and Whole-Genome Sequencing of Carbapenemase-Producing Aeromonas hydrophila Isolates from Routine Perirectal Surveillance Culture.</title>
        <authorList>
            <person name="Hughes H.Y."/>
            <person name="Conlan S.P."/>
            <person name="Lau A.F."/>
            <person name="Dekker J.P."/>
            <person name="Michelin A.V."/>
            <person name="Youn J.H."/>
            <person name="Henderson D.K."/>
            <person name="Frank K.M."/>
            <person name="Segre J.A."/>
            <person name="Palmore T.N."/>
        </authorList>
    </citation>
    <scope>NUCLEOTIDE SEQUENCE [LARGE SCALE GENOMIC DNA]</scope>
    <source>
        <strain evidence="2 3">AVNIH1</strain>
    </source>
</reference>